<dbReference type="EMBL" id="LN887782">
    <property type="protein sequence ID" value="CUR43555.1"/>
    <property type="molecule type" value="Genomic_DNA"/>
</dbReference>
<gene>
    <name evidence="2" type="ORF">LRLP16767_LRLP167_01354</name>
</gene>
<accession>A0A0U5FHJ0</accession>
<keyword evidence="1" id="KW-1133">Transmembrane helix</keyword>
<name>A0A0U5FHJ0_LIMRT</name>
<proteinExistence type="predicted"/>
<feature type="transmembrane region" description="Helical" evidence="1">
    <location>
        <begin position="15"/>
        <end position="35"/>
    </location>
</feature>
<dbReference type="AlphaFoldDB" id="A0A0U5FHJ0"/>
<organism evidence="2">
    <name type="scientific">Limosilactobacillus reuteri</name>
    <name type="common">Lactobacillus reuteri</name>
    <dbReference type="NCBI Taxonomy" id="1598"/>
    <lineage>
        <taxon>Bacteria</taxon>
        <taxon>Bacillati</taxon>
        <taxon>Bacillota</taxon>
        <taxon>Bacilli</taxon>
        <taxon>Lactobacillales</taxon>
        <taxon>Lactobacillaceae</taxon>
        <taxon>Limosilactobacillus</taxon>
    </lineage>
</organism>
<reference evidence="2" key="1">
    <citation type="submission" date="2015-10" db="EMBL/GenBank/DDBJ databases">
        <authorList>
            <person name="Gilbert D.G."/>
        </authorList>
    </citation>
    <scope>NUCLEOTIDE SEQUENCE</scope>
    <source>
        <strain evidence="2">Lp167-67</strain>
    </source>
</reference>
<evidence type="ECO:0000313" key="2">
    <source>
        <dbReference type="EMBL" id="CUR43555.1"/>
    </source>
</evidence>
<keyword evidence="1" id="KW-0812">Transmembrane</keyword>
<evidence type="ECO:0000256" key="1">
    <source>
        <dbReference type="SAM" id="Phobius"/>
    </source>
</evidence>
<protein>
    <submittedName>
        <fullName evidence="2">Uncharacterized protein</fullName>
    </submittedName>
</protein>
<sequence length="40" mass="4581">MTPCQSLDKNYNTAISANFAIVALYLRLDLIANYIHLHMK</sequence>
<keyword evidence="1" id="KW-0472">Membrane</keyword>